<feature type="domain" description="ABC transporter" evidence="4">
    <location>
        <begin position="17"/>
        <end position="248"/>
    </location>
</feature>
<sequence>MADDLTSNIGNENEILLGIRNLTRIYTMGEVRVRALNNVTFNIKRGEFAAIMGKSGSGKSTLLHQLGLLDTPTSGEINIGGIDILKLSESEKAKFRLERFGYVFQEYALLPELTALENVFLPAMARGRKKEDYLKTGTKTLEQVGLGARLHHRPREMSGGEQQRVAIARALINDPDILFADEPTANLDSASSRQILQLFQKLNREIGLTVLMVTHEPEDRKYVSRVIWLKDGELAEKEGISEAGNLQIAKD</sequence>
<comment type="caution">
    <text evidence="5">The sequence shown here is derived from an EMBL/GenBank/DDBJ whole genome shotgun (WGS) entry which is preliminary data.</text>
</comment>
<accession>A0A0P8CM89</accession>
<dbReference type="InterPro" id="IPR017911">
    <property type="entry name" value="MacB-like_ATP-bd"/>
</dbReference>
<keyword evidence="3 5" id="KW-0067">ATP-binding</keyword>
<dbReference type="Gene3D" id="3.40.50.300">
    <property type="entry name" value="P-loop containing nucleotide triphosphate hydrolases"/>
    <property type="match status" value="1"/>
</dbReference>
<dbReference type="InterPro" id="IPR015854">
    <property type="entry name" value="ABC_transpr_LolD-like"/>
</dbReference>
<dbReference type="CDD" id="cd03255">
    <property type="entry name" value="ABC_MJ0796_LolCDE_FtsE"/>
    <property type="match status" value="1"/>
</dbReference>
<dbReference type="GO" id="GO:0098796">
    <property type="term" value="C:membrane protein complex"/>
    <property type="evidence" value="ECO:0007669"/>
    <property type="project" value="UniProtKB-ARBA"/>
</dbReference>
<dbReference type="EMBL" id="LKCM01000079">
    <property type="protein sequence ID" value="KPQ44499.1"/>
    <property type="molecule type" value="Genomic_DNA"/>
</dbReference>
<protein>
    <submittedName>
        <fullName evidence="5">ABC transporter, ATP-binding protein</fullName>
    </submittedName>
</protein>
<dbReference type="InterPro" id="IPR027417">
    <property type="entry name" value="P-loop_NTPase"/>
</dbReference>
<dbReference type="SMART" id="SM00382">
    <property type="entry name" value="AAA"/>
    <property type="match status" value="1"/>
</dbReference>
<name>A0A0P8CM89_9EURY</name>
<dbReference type="GO" id="GO:0005524">
    <property type="term" value="F:ATP binding"/>
    <property type="evidence" value="ECO:0007669"/>
    <property type="project" value="UniProtKB-KW"/>
</dbReference>
<evidence type="ECO:0000313" key="6">
    <source>
        <dbReference type="Proteomes" id="UP000050360"/>
    </source>
</evidence>
<dbReference type="Proteomes" id="UP000050360">
    <property type="component" value="Unassembled WGS sequence"/>
</dbReference>
<dbReference type="AlphaFoldDB" id="A0A0P8CM89"/>
<dbReference type="PROSITE" id="PS50893">
    <property type="entry name" value="ABC_TRANSPORTER_2"/>
    <property type="match status" value="1"/>
</dbReference>
<reference evidence="5 6" key="1">
    <citation type="submission" date="2015-09" db="EMBL/GenBank/DDBJ databases">
        <title>A metagenomics-based metabolic model of nitrate-dependent anaerobic oxidation of methane by Methanoperedens-like archaea.</title>
        <authorList>
            <person name="Arshad A."/>
            <person name="Speth D.R."/>
            <person name="De Graaf R.M."/>
            <person name="Op Den Camp H.J."/>
            <person name="Jetten M.S."/>
            <person name="Welte C.U."/>
        </authorList>
    </citation>
    <scope>NUCLEOTIDE SEQUENCE [LARGE SCALE GENOMIC DNA]</scope>
</reference>
<gene>
    <name evidence="5" type="ORF">MPEBLZ_00919</name>
</gene>
<dbReference type="PROSITE" id="PS00211">
    <property type="entry name" value="ABC_TRANSPORTER_1"/>
    <property type="match status" value="1"/>
</dbReference>
<evidence type="ECO:0000256" key="2">
    <source>
        <dbReference type="ARBA" id="ARBA00022741"/>
    </source>
</evidence>
<dbReference type="PANTHER" id="PTHR24220">
    <property type="entry name" value="IMPORT ATP-BINDING PROTEIN"/>
    <property type="match status" value="1"/>
</dbReference>
<dbReference type="InterPro" id="IPR003593">
    <property type="entry name" value="AAA+_ATPase"/>
</dbReference>
<evidence type="ECO:0000256" key="1">
    <source>
        <dbReference type="ARBA" id="ARBA00022448"/>
    </source>
</evidence>
<evidence type="ECO:0000313" key="5">
    <source>
        <dbReference type="EMBL" id="KPQ44499.1"/>
    </source>
</evidence>
<dbReference type="SUPFAM" id="SSF52540">
    <property type="entry name" value="P-loop containing nucleoside triphosphate hydrolases"/>
    <property type="match status" value="1"/>
</dbReference>
<organism evidence="5 6">
    <name type="scientific">Candidatus Methanoperedens nitratireducens</name>
    <dbReference type="NCBI Taxonomy" id="1392998"/>
    <lineage>
        <taxon>Archaea</taxon>
        <taxon>Methanobacteriati</taxon>
        <taxon>Methanobacteriota</taxon>
        <taxon>Stenosarchaea group</taxon>
        <taxon>Methanomicrobia</taxon>
        <taxon>Methanosarcinales</taxon>
        <taxon>ANME-2 cluster</taxon>
        <taxon>Candidatus Methanoperedentaceae</taxon>
        <taxon>Candidatus Methanoperedens</taxon>
    </lineage>
</organism>
<dbReference type="GO" id="GO:0022857">
    <property type="term" value="F:transmembrane transporter activity"/>
    <property type="evidence" value="ECO:0007669"/>
    <property type="project" value="TreeGrafter"/>
</dbReference>
<dbReference type="FunFam" id="3.40.50.300:FF:000032">
    <property type="entry name" value="Export ABC transporter ATP-binding protein"/>
    <property type="match status" value="1"/>
</dbReference>
<evidence type="ECO:0000256" key="3">
    <source>
        <dbReference type="ARBA" id="ARBA00022840"/>
    </source>
</evidence>
<dbReference type="GO" id="GO:0016887">
    <property type="term" value="F:ATP hydrolysis activity"/>
    <property type="evidence" value="ECO:0007669"/>
    <property type="project" value="InterPro"/>
</dbReference>
<evidence type="ECO:0000259" key="4">
    <source>
        <dbReference type="PROSITE" id="PS50893"/>
    </source>
</evidence>
<dbReference type="InterPro" id="IPR017871">
    <property type="entry name" value="ABC_transporter-like_CS"/>
</dbReference>
<proteinExistence type="predicted"/>
<dbReference type="PANTHER" id="PTHR24220:SF86">
    <property type="entry name" value="ABC TRANSPORTER ABCH.1"/>
    <property type="match status" value="1"/>
</dbReference>
<dbReference type="GO" id="GO:0005886">
    <property type="term" value="C:plasma membrane"/>
    <property type="evidence" value="ECO:0007669"/>
    <property type="project" value="TreeGrafter"/>
</dbReference>
<dbReference type="InterPro" id="IPR003439">
    <property type="entry name" value="ABC_transporter-like_ATP-bd"/>
</dbReference>
<keyword evidence="1" id="KW-0813">Transport</keyword>
<keyword evidence="2" id="KW-0547">Nucleotide-binding</keyword>
<dbReference type="Pfam" id="PF00005">
    <property type="entry name" value="ABC_tran"/>
    <property type="match status" value="1"/>
</dbReference>